<accession>A0A507ARZ4</accession>
<dbReference type="PROSITE" id="PS50089">
    <property type="entry name" value="ZF_RING_2"/>
    <property type="match status" value="1"/>
</dbReference>
<sequence length="381" mass="42059">MSRKAAPIGSRPAAAGATAVPTLGGSDMDVCPVCKTMRYLNKDMVFLISPACYHPMCSNCVNRLFAAPNQCPYAGCGRTLRRKEFREAFFGDLQVEREVDVRKRVARVFNRVEDDFESLDAYNEYLERVEQLTMDLVCRGDEPRRAAAEAELKQWEATHRAEIERNRRKGERADEVTRSRLAAEKEAARQRRLEAARQDEEDRLAREREREEDLDTLAAAPEGTAGRIMLKKRGQHRRESLVAAEEAALRRAAAGGGLSIRGLKENRRKGGAGAGGGADGPYDPFGGTDLAPTRYVLQDGYKNPFLDRARDHYSHTSGGYSVKEYYARAMFDAFAGLGVFIEDDKETGQGTTAASVATLGASMAAGSESRPINMEVDDVFG</sequence>
<feature type="region of interest" description="Disordered" evidence="10">
    <location>
        <begin position="187"/>
        <end position="214"/>
    </location>
</feature>
<evidence type="ECO:0000256" key="4">
    <source>
        <dbReference type="ARBA" id="ARBA00022771"/>
    </source>
</evidence>
<dbReference type="PANTHER" id="PTHR12683:SF13">
    <property type="entry name" value="CDK-ACTIVATING KINASE ASSEMBLY FACTOR MAT1"/>
    <property type="match status" value="1"/>
</dbReference>
<dbReference type="GO" id="GO:0006289">
    <property type="term" value="P:nucleotide-excision repair"/>
    <property type="evidence" value="ECO:0007669"/>
    <property type="project" value="InterPro"/>
</dbReference>
<evidence type="ECO:0000256" key="9">
    <source>
        <dbReference type="PROSITE-ProRule" id="PRU00175"/>
    </source>
</evidence>
<organism evidence="12 13">
    <name type="scientific">Thyridium curvatum</name>
    <dbReference type="NCBI Taxonomy" id="1093900"/>
    <lineage>
        <taxon>Eukaryota</taxon>
        <taxon>Fungi</taxon>
        <taxon>Dikarya</taxon>
        <taxon>Ascomycota</taxon>
        <taxon>Pezizomycotina</taxon>
        <taxon>Sordariomycetes</taxon>
        <taxon>Sordariomycetidae</taxon>
        <taxon>Thyridiales</taxon>
        <taxon>Thyridiaceae</taxon>
        <taxon>Thyridium</taxon>
    </lineage>
</organism>
<feature type="region of interest" description="Disordered" evidence="10">
    <location>
        <begin position="266"/>
        <end position="285"/>
    </location>
</feature>
<dbReference type="InterPro" id="IPR001841">
    <property type="entry name" value="Znf_RING"/>
</dbReference>
<dbReference type="InterPro" id="IPR004575">
    <property type="entry name" value="MAT1/Tfb3"/>
</dbReference>
<dbReference type="SUPFAM" id="SSF57850">
    <property type="entry name" value="RING/U-box"/>
    <property type="match status" value="1"/>
</dbReference>
<dbReference type="Pfam" id="PF17121">
    <property type="entry name" value="zf-C3HC4_5"/>
    <property type="match status" value="1"/>
</dbReference>
<proteinExistence type="predicted"/>
<evidence type="ECO:0000256" key="1">
    <source>
        <dbReference type="ARBA" id="ARBA00004123"/>
    </source>
</evidence>
<dbReference type="NCBIfam" id="TIGR00570">
    <property type="entry name" value="cdk7"/>
    <property type="match status" value="1"/>
</dbReference>
<name>A0A507ARZ4_9PEZI</name>
<dbReference type="GO" id="GO:0008270">
    <property type="term" value="F:zinc ion binding"/>
    <property type="evidence" value="ECO:0007669"/>
    <property type="project" value="UniProtKB-KW"/>
</dbReference>
<dbReference type="InParanoid" id="A0A507ARZ4"/>
<dbReference type="InterPro" id="IPR013083">
    <property type="entry name" value="Znf_RING/FYVE/PHD"/>
</dbReference>
<dbReference type="EMBL" id="SKBQ01000069">
    <property type="protein sequence ID" value="TPX09294.1"/>
    <property type="molecule type" value="Genomic_DNA"/>
</dbReference>
<comment type="caution">
    <text evidence="12">The sequence shown here is derived from an EMBL/GenBank/DDBJ whole genome shotgun (WGS) entry which is preliminary data.</text>
</comment>
<dbReference type="GO" id="GO:0061575">
    <property type="term" value="F:cyclin-dependent protein serine/threonine kinase activator activity"/>
    <property type="evidence" value="ECO:0007669"/>
    <property type="project" value="InterPro"/>
</dbReference>
<evidence type="ECO:0000313" key="12">
    <source>
        <dbReference type="EMBL" id="TPX09294.1"/>
    </source>
</evidence>
<evidence type="ECO:0000259" key="11">
    <source>
        <dbReference type="PROSITE" id="PS50089"/>
    </source>
</evidence>
<feature type="domain" description="RING-type" evidence="11">
    <location>
        <begin position="31"/>
        <end position="72"/>
    </location>
</feature>
<keyword evidence="3" id="KW-0479">Metal-binding</keyword>
<evidence type="ECO:0000313" key="13">
    <source>
        <dbReference type="Proteomes" id="UP000319257"/>
    </source>
</evidence>
<dbReference type="AlphaFoldDB" id="A0A507ARZ4"/>
<evidence type="ECO:0000256" key="10">
    <source>
        <dbReference type="SAM" id="MobiDB-lite"/>
    </source>
</evidence>
<keyword evidence="6" id="KW-0539">Nucleus</keyword>
<comment type="subcellular location">
    <subcellularLocation>
        <location evidence="1">Nucleus</location>
    </subcellularLocation>
</comment>
<dbReference type="GO" id="GO:0005675">
    <property type="term" value="C:transcription factor TFIIH holo complex"/>
    <property type="evidence" value="ECO:0007669"/>
    <property type="project" value="InterPro"/>
</dbReference>
<dbReference type="Pfam" id="PF06391">
    <property type="entry name" value="MAT1"/>
    <property type="match status" value="1"/>
</dbReference>
<protein>
    <recommendedName>
        <fullName evidence="2">RNA polymerase II transcription factor B subunit 3</fullName>
    </recommendedName>
    <alternativeName>
        <fullName evidence="8">RNA polymerase II transcription factor B 38 kDa subunit</fullName>
    </alternativeName>
    <alternativeName>
        <fullName evidence="7">RNA polymerase II transcription factor B p38 subunit</fullName>
    </alternativeName>
</protein>
<dbReference type="OrthoDB" id="5963at2759"/>
<reference evidence="12 13" key="1">
    <citation type="submission" date="2019-06" db="EMBL/GenBank/DDBJ databases">
        <title>Draft genome sequence of the filamentous fungus Phialemoniopsis curvata isolated from diesel fuel.</title>
        <authorList>
            <person name="Varaljay V.A."/>
            <person name="Lyon W.J."/>
            <person name="Crouch A.L."/>
            <person name="Drake C.E."/>
            <person name="Hollomon J.M."/>
            <person name="Nadeau L.J."/>
            <person name="Nunn H.S."/>
            <person name="Stevenson B.S."/>
            <person name="Bojanowski C.L."/>
            <person name="Crookes-Goodson W.J."/>
        </authorList>
    </citation>
    <scope>NUCLEOTIDE SEQUENCE [LARGE SCALE GENOMIC DNA]</scope>
    <source>
        <strain evidence="12 13">D216</strain>
    </source>
</reference>
<evidence type="ECO:0000256" key="7">
    <source>
        <dbReference type="ARBA" id="ARBA00029873"/>
    </source>
</evidence>
<dbReference type="FunCoup" id="A0A507ARZ4">
    <property type="interactions" value="482"/>
</dbReference>
<gene>
    <name evidence="12" type="ORF">E0L32_009486</name>
</gene>
<evidence type="ECO:0000256" key="8">
    <source>
        <dbReference type="ARBA" id="ARBA00033277"/>
    </source>
</evidence>
<dbReference type="InterPro" id="IPR017907">
    <property type="entry name" value="Znf_RING_CS"/>
</dbReference>
<keyword evidence="4 9" id="KW-0863">Zinc-finger</keyword>
<evidence type="ECO:0000256" key="6">
    <source>
        <dbReference type="ARBA" id="ARBA00023242"/>
    </source>
</evidence>
<evidence type="ECO:0000256" key="3">
    <source>
        <dbReference type="ARBA" id="ARBA00022723"/>
    </source>
</evidence>
<dbReference type="GeneID" id="41976933"/>
<evidence type="ECO:0000256" key="2">
    <source>
        <dbReference type="ARBA" id="ARBA00022257"/>
    </source>
</evidence>
<dbReference type="InterPro" id="IPR015877">
    <property type="entry name" value="MAT1_centre"/>
</dbReference>
<dbReference type="Gene3D" id="3.30.40.10">
    <property type="entry name" value="Zinc/RING finger domain, C3HC4 (zinc finger)"/>
    <property type="match status" value="1"/>
</dbReference>
<dbReference type="STRING" id="1093900.A0A507ARZ4"/>
<dbReference type="PROSITE" id="PS00518">
    <property type="entry name" value="ZF_RING_1"/>
    <property type="match status" value="1"/>
</dbReference>
<feature type="compositionally biased region" description="Basic and acidic residues" evidence="10">
    <location>
        <begin position="187"/>
        <end position="211"/>
    </location>
</feature>
<dbReference type="GO" id="GO:0006357">
    <property type="term" value="P:regulation of transcription by RNA polymerase II"/>
    <property type="evidence" value="ECO:0007669"/>
    <property type="project" value="TreeGrafter"/>
</dbReference>
<evidence type="ECO:0000256" key="5">
    <source>
        <dbReference type="ARBA" id="ARBA00022833"/>
    </source>
</evidence>
<dbReference type="PANTHER" id="PTHR12683">
    <property type="entry name" value="CDK-ACTIVATING KINASE ASSEMBLY FACTOR MAT1"/>
    <property type="match status" value="1"/>
</dbReference>
<dbReference type="RefSeq" id="XP_030991005.1">
    <property type="nucleotide sequence ID" value="XM_031144457.1"/>
</dbReference>
<keyword evidence="13" id="KW-1185">Reference proteome</keyword>
<keyword evidence="5" id="KW-0862">Zinc</keyword>
<dbReference type="Proteomes" id="UP000319257">
    <property type="component" value="Unassembled WGS sequence"/>
</dbReference>